<gene>
    <name evidence="2" type="ORF">HBE96_08395</name>
</gene>
<dbReference type="Proteomes" id="UP000537131">
    <property type="component" value="Unassembled WGS sequence"/>
</dbReference>
<protein>
    <recommendedName>
        <fullName evidence="1">Putative amidase domain-containing protein</fullName>
    </recommendedName>
</protein>
<evidence type="ECO:0000313" key="2">
    <source>
        <dbReference type="EMBL" id="NMM62714.1"/>
    </source>
</evidence>
<proteinExistence type="predicted"/>
<evidence type="ECO:0000259" key="1">
    <source>
        <dbReference type="Pfam" id="PF12671"/>
    </source>
</evidence>
<dbReference type="RefSeq" id="WP_169297314.1">
    <property type="nucleotide sequence ID" value="NZ_JABBNI010000014.1"/>
</dbReference>
<feature type="domain" description="Putative amidase" evidence="1">
    <location>
        <begin position="2"/>
        <end position="40"/>
    </location>
</feature>
<dbReference type="AlphaFoldDB" id="A0A7Y0HM81"/>
<name>A0A7Y0HM81_9CLOT</name>
<evidence type="ECO:0000313" key="3">
    <source>
        <dbReference type="Proteomes" id="UP000537131"/>
    </source>
</evidence>
<reference evidence="2 3" key="1">
    <citation type="submission" date="2020-06" db="EMBL/GenBank/DDBJ databases">
        <title>Complete Genome Sequence of Clostridium muelleri sp. nov. P21T, an Acid-Alcohol Producing Acetogen Isolated from Old Hay.</title>
        <authorList>
            <person name="Duncan K.E."/>
            <person name="Tanner R.S."/>
        </authorList>
    </citation>
    <scope>NUCLEOTIDE SEQUENCE [LARGE SCALE GENOMIC DNA]</scope>
    <source>
        <strain evidence="2 3">P21</strain>
    </source>
</reference>
<organism evidence="2 3">
    <name type="scientific">Clostridium muellerianum</name>
    <dbReference type="NCBI Taxonomy" id="2716538"/>
    <lineage>
        <taxon>Bacteria</taxon>
        <taxon>Bacillati</taxon>
        <taxon>Bacillota</taxon>
        <taxon>Clostridia</taxon>
        <taxon>Eubacteriales</taxon>
        <taxon>Clostridiaceae</taxon>
        <taxon>Clostridium</taxon>
    </lineage>
</organism>
<dbReference type="EMBL" id="JABBNI010000014">
    <property type="protein sequence ID" value="NMM62714.1"/>
    <property type="molecule type" value="Genomic_DNA"/>
</dbReference>
<sequence length="42" mass="4880">MDHFAVITSFDSKGYPLVNPHITDRYHFSWNLGLGNKNIFLI</sequence>
<dbReference type="Pfam" id="PF12671">
    <property type="entry name" value="Amidase_6"/>
    <property type="match status" value="1"/>
</dbReference>
<comment type="caution">
    <text evidence="2">The sequence shown here is derived from an EMBL/GenBank/DDBJ whole genome shotgun (WGS) entry which is preliminary data.</text>
</comment>
<dbReference type="InterPro" id="IPR024301">
    <property type="entry name" value="Amidase_6"/>
</dbReference>
<keyword evidence="3" id="KW-1185">Reference proteome</keyword>
<accession>A0A7Y0HM81</accession>